<dbReference type="SUPFAM" id="SSF48452">
    <property type="entry name" value="TPR-like"/>
    <property type="match status" value="1"/>
</dbReference>
<sequence>MTVDVARIVVIGLGIAFAIGCYRRIMGPSSSGRPGSSRKAERLGLLPESRQNTRRSAPEPELERATASAARGRWEEAARLMAVTREQRDWARRSHYADAFGSHRSAVRGGLLDVWEAAAGPDDPDLAGVRARATVSLAWHFRGGAWAKDTSREQFAGFHATLARAPQENARAVELNPDDPTPYVAEIWTALGLGYTHEDMRRLWKEITVRDPHHYGAHYAALQFWCRKWHGSEELAMSFAREAAASAPPGSLLTAMPLIAWYEHRDSDAKAAHFRTPDVVGLVDAALVDVAAARPDHPDTADVRHLLAYFLTRQGRYDAALEQFLLVDGYVDALPWRYWTDPAAVYCGWRDRAVRGARRG</sequence>
<evidence type="ECO:0000313" key="3">
    <source>
        <dbReference type="Proteomes" id="UP000199063"/>
    </source>
</evidence>
<protein>
    <recommendedName>
        <fullName evidence="4">DUF4034 domain-containing protein</fullName>
    </recommendedName>
</protein>
<proteinExistence type="predicted"/>
<dbReference type="STRING" id="1196353.SAMN05444921_115123"/>
<evidence type="ECO:0008006" key="4">
    <source>
        <dbReference type="Google" id="ProtNLM"/>
    </source>
</evidence>
<gene>
    <name evidence="2" type="ORF">SAMN05444921_115123</name>
</gene>
<keyword evidence="3" id="KW-1185">Reference proteome</keyword>
<dbReference type="Gene3D" id="1.25.40.10">
    <property type="entry name" value="Tetratricopeptide repeat domain"/>
    <property type="match status" value="1"/>
</dbReference>
<dbReference type="AlphaFoldDB" id="A0A1G9X8H7"/>
<dbReference type="Proteomes" id="UP000199063">
    <property type="component" value="Unassembled WGS sequence"/>
</dbReference>
<dbReference type="RefSeq" id="WP_093657605.1">
    <property type="nucleotide sequence ID" value="NZ_FNHI01000015.1"/>
</dbReference>
<feature type="compositionally biased region" description="Low complexity" evidence="1">
    <location>
        <begin position="28"/>
        <end position="37"/>
    </location>
</feature>
<dbReference type="GeneID" id="40831760"/>
<accession>A0A1G9X8H7</accession>
<name>A0A1G9X8H7_9ACTN</name>
<reference evidence="3" key="1">
    <citation type="submission" date="2016-10" db="EMBL/GenBank/DDBJ databases">
        <authorList>
            <person name="Varghese N."/>
            <person name="Submissions S."/>
        </authorList>
    </citation>
    <scope>NUCLEOTIDE SEQUENCE [LARGE SCALE GENOMIC DNA]</scope>
    <source>
        <strain evidence="3">CGMCC 4.7042</strain>
    </source>
</reference>
<dbReference type="OrthoDB" id="3284019at2"/>
<organism evidence="2 3">
    <name type="scientific">Streptomyces wuyuanensis</name>
    <dbReference type="NCBI Taxonomy" id="1196353"/>
    <lineage>
        <taxon>Bacteria</taxon>
        <taxon>Bacillati</taxon>
        <taxon>Actinomycetota</taxon>
        <taxon>Actinomycetes</taxon>
        <taxon>Kitasatosporales</taxon>
        <taxon>Streptomycetaceae</taxon>
        <taxon>Streptomyces</taxon>
    </lineage>
</organism>
<evidence type="ECO:0000313" key="2">
    <source>
        <dbReference type="EMBL" id="SDM92801.1"/>
    </source>
</evidence>
<dbReference type="InterPro" id="IPR011990">
    <property type="entry name" value="TPR-like_helical_dom_sf"/>
</dbReference>
<dbReference type="EMBL" id="FNHI01000015">
    <property type="protein sequence ID" value="SDM92801.1"/>
    <property type="molecule type" value="Genomic_DNA"/>
</dbReference>
<feature type="region of interest" description="Disordered" evidence="1">
    <location>
        <begin position="28"/>
        <end position="67"/>
    </location>
</feature>
<dbReference type="PROSITE" id="PS51257">
    <property type="entry name" value="PROKAR_LIPOPROTEIN"/>
    <property type="match status" value="1"/>
</dbReference>
<evidence type="ECO:0000256" key="1">
    <source>
        <dbReference type="SAM" id="MobiDB-lite"/>
    </source>
</evidence>